<evidence type="ECO:0000256" key="4">
    <source>
        <dbReference type="ARBA" id="ARBA00023128"/>
    </source>
</evidence>
<accession>A0A0F8B2R6</accession>
<dbReference type="Gene3D" id="1.10.3580.10">
    <property type="entry name" value="ATP12 ATPase"/>
    <property type="match status" value="1"/>
</dbReference>
<dbReference type="SUPFAM" id="SSF160909">
    <property type="entry name" value="ATP12-like"/>
    <property type="match status" value="1"/>
</dbReference>
<evidence type="ECO:0000313" key="8">
    <source>
        <dbReference type="Proteomes" id="UP000034841"/>
    </source>
</evidence>
<reference evidence="7 8" key="1">
    <citation type="submission" date="2015-04" db="EMBL/GenBank/DDBJ databases">
        <title>Genome sequence of Ceratocystis platani, a major pathogen of plane trees.</title>
        <authorList>
            <person name="Belbahri L."/>
        </authorList>
    </citation>
    <scope>NUCLEOTIDE SEQUENCE [LARGE SCALE GENOMIC DNA]</scope>
    <source>
        <strain evidence="7 8">CFO</strain>
    </source>
</reference>
<dbReference type="EMBL" id="LBBL01000080">
    <property type="protein sequence ID" value="KKF95716.1"/>
    <property type="molecule type" value="Genomic_DNA"/>
</dbReference>
<dbReference type="PANTHER" id="PTHR21013">
    <property type="entry name" value="ATP SYNTHASE MITOCHONDRIAL F1 COMPLEX ASSEMBLY FACTOR 2/ATP12 PROTEIN, MITOCHONDRIAL PRECURSOR"/>
    <property type="match status" value="1"/>
</dbReference>
<sequence length="366" mass="40247">MPALFAPSLARSALSRTLGRPRTAASSATALLHTTSTPSANVSPLIGTGPPPEPPVPSPEAVSAQSRVARRRRQAEMLRAARTFRDGSDKIKTVRKRFWEHTSVKEVDGLLQVFLDARPLRHPTTKEIVRLPRTKHALATALAIEWDQLSSAQDTTKAHLLPLTSLVCRALDIAADDARATPTIRPTALPLLLRYLDTDSVLCWAPEPEAALREPGASLREMQREAAEPLVSWLSQRVWPGARIEPVLDSDSIIPRRQDTATRALVQQWAQGLDAWDFAGLERAIISGKSFLVAARLVSEWSSSAGVLPDGEVQSFTADEAARVANIEIDWQTQRWGEVEDTHDVEKQDIRRHYGSVVLLVSGSKE</sequence>
<dbReference type="InterPro" id="IPR023335">
    <property type="entry name" value="ATP12_ortho_dom_sf"/>
</dbReference>
<dbReference type="InterPro" id="IPR042272">
    <property type="entry name" value="ATP12_ATP_synth-F1-assembly_N"/>
</dbReference>
<organism evidence="7 8">
    <name type="scientific">Ceratocystis fimbriata f. sp. platani</name>
    <dbReference type="NCBI Taxonomy" id="88771"/>
    <lineage>
        <taxon>Eukaryota</taxon>
        <taxon>Fungi</taxon>
        <taxon>Dikarya</taxon>
        <taxon>Ascomycota</taxon>
        <taxon>Pezizomycotina</taxon>
        <taxon>Sordariomycetes</taxon>
        <taxon>Hypocreomycetidae</taxon>
        <taxon>Microascales</taxon>
        <taxon>Ceratocystidaceae</taxon>
        <taxon>Ceratocystis</taxon>
    </lineage>
</organism>
<keyword evidence="4" id="KW-0496">Mitochondrion</keyword>
<dbReference type="Gene3D" id="3.30.2180.10">
    <property type="entry name" value="ATP12-like"/>
    <property type="match status" value="1"/>
</dbReference>
<dbReference type="Proteomes" id="UP000034841">
    <property type="component" value="Unassembled WGS sequence"/>
</dbReference>
<evidence type="ECO:0000256" key="6">
    <source>
        <dbReference type="SAM" id="MobiDB-lite"/>
    </source>
</evidence>
<dbReference type="Pfam" id="PF07542">
    <property type="entry name" value="ATP12"/>
    <property type="match status" value="1"/>
</dbReference>
<feature type="compositionally biased region" description="Low complexity" evidence="6">
    <location>
        <begin position="25"/>
        <end position="40"/>
    </location>
</feature>
<keyword evidence="5" id="KW-0143">Chaperone</keyword>
<feature type="compositionally biased region" description="Pro residues" evidence="6">
    <location>
        <begin position="49"/>
        <end position="58"/>
    </location>
</feature>
<gene>
    <name evidence="7" type="primary">atp12</name>
    <name evidence="7" type="ORF">CFO_g1925</name>
</gene>
<dbReference type="PANTHER" id="PTHR21013:SF10">
    <property type="entry name" value="ATP SYNTHASE MITOCHONDRIAL F1 COMPLEX ASSEMBLY FACTOR 2"/>
    <property type="match status" value="1"/>
</dbReference>
<dbReference type="InterPro" id="IPR011419">
    <property type="entry name" value="ATP12_ATP_synth-F1-assembly"/>
</dbReference>
<evidence type="ECO:0000313" key="7">
    <source>
        <dbReference type="EMBL" id="KKF95716.1"/>
    </source>
</evidence>
<proteinExistence type="inferred from homology"/>
<comment type="caution">
    <text evidence="7">The sequence shown here is derived from an EMBL/GenBank/DDBJ whole genome shotgun (WGS) entry which is preliminary data.</text>
</comment>
<dbReference type="GO" id="GO:0033615">
    <property type="term" value="P:mitochondrial proton-transporting ATP synthase complex assembly"/>
    <property type="evidence" value="ECO:0007669"/>
    <property type="project" value="TreeGrafter"/>
</dbReference>
<name>A0A0F8B2R6_CERFI</name>
<evidence type="ECO:0000256" key="5">
    <source>
        <dbReference type="ARBA" id="ARBA00023186"/>
    </source>
</evidence>
<evidence type="ECO:0000256" key="2">
    <source>
        <dbReference type="ARBA" id="ARBA00008231"/>
    </source>
</evidence>
<dbReference type="GO" id="GO:0005739">
    <property type="term" value="C:mitochondrion"/>
    <property type="evidence" value="ECO:0007669"/>
    <property type="project" value="UniProtKB-SubCell"/>
</dbReference>
<dbReference type="OrthoDB" id="5322896at2759"/>
<feature type="region of interest" description="Disordered" evidence="6">
    <location>
        <begin position="25"/>
        <end position="67"/>
    </location>
</feature>
<evidence type="ECO:0000256" key="1">
    <source>
        <dbReference type="ARBA" id="ARBA00004173"/>
    </source>
</evidence>
<evidence type="ECO:0000256" key="3">
    <source>
        <dbReference type="ARBA" id="ARBA00022946"/>
    </source>
</evidence>
<keyword evidence="8" id="KW-1185">Reference proteome</keyword>
<comment type="subcellular location">
    <subcellularLocation>
        <location evidence="1">Mitochondrion</location>
    </subcellularLocation>
</comment>
<keyword evidence="3" id="KW-0809">Transit peptide</keyword>
<comment type="similarity">
    <text evidence="2">Belongs to the ATP12 family.</text>
</comment>
<dbReference type="AlphaFoldDB" id="A0A0F8B2R6"/>
<protein>
    <submittedName>
        <fullName evidence="7">Protein atp12 mitochondrial</fullName>
    </submittedName>
</protein>